<dbReference type="Pfam" id="PF12776">
    <property type="entry name" value="Myb_DNA-bind_3"/>
    <property type="match status" value="1"/>
</dbReference>
<dbReference type="InterPro" id="IPR024752">
    <property type="entry name" value="Myb/SANT-like_dom"/>
</dbReference>
<protein>
    <recommendedName>
        <fullName evidence="2">Myb/SANT-like domain-containing protein</fullName>
    </recommendedName>
</protein>
<gene>
    <name evidence="3" type="ORF">CPUR_03515</name>
</gene>
<feature type="region of interest" description="Disordered" evidence="1">
    <location>
        <begin position="1"/>
        <end position="54"/>
    </location>
</feature>
<organism evidence="3 4">
    <name type="scientific">Claviceps purpurea (strain 20.1)</name>
    <name type="common">Ergot fungus</name>
    <name type="synonym">Sphacelia segetum</name>
    <dbReference type="NCBI Taxonomy" id="1111077"/>
    <lineage>
        <taxon>Eukaryota</taxon>
        <taxon>Fungi</taxon>
        <taxon>Dikarya</taxon>
        <taxon>Ascomycota</taxon>
        <taxon>Pezizomycotina</taxon>
        <taxon>Sordariomycetes</taxon>
        <taxon>Hypocreomycetidae</taxon>
        <taxon>Hypocreales</taxon>
        <taxon>Clavicipitaceae</taxon>
        <taxon>Claviceps</taxon>
    </lineage>
</organism>
<name>M1W971_CLAP2</name>
<feature type="compositionally biased region" description="Acidic residues" evidence="1">
    <location>
        <begin position="241"/>
        <end position="251"/>
    </location>
</feature>
<feature type="compositionally biased region" description="Acidic residues" evidence="1">
    <location>
        <begin position="200"/>
        <end position="211"/>
    </location>
</feature>
<evidence type="ECO:0000313" key="3">
    <source>
        <dbReference type="EMBL" id="CCE29668.1"/>
    </source>
</evidence>
<comment type="caution">
    <text evidence="3">The sequence shown here is derived from an EMBL/GenBank/DDBJ whole genome shotgun (WGS) entry which is preliminary data.</text>
</comment>
<proteinExistence type="predicted"/>
<dbReference type="PANTHER" id="PTHR46929:SF3">
    <property type="entry name" value="MYB_SANT-LIKE DOMAIN-CONTAINING PROTEIN"/>
    <property type="match status" value="1"/>
</dbReference>
<dbReference type="STRING" id="1111077.M1W971"/>
<evidence type="ECO:0000256" key="1">
    <source>
        <dbReference type="SAM" id="MobiDB-lite"/>
    </source>
</evidence>
<accession>M1W971</accession>
<reference evidence="3 4" key="1">
    <citation type="journal article" date="2013" name="PLoS Genet.">
        <title>Plant-symbiotic fungi as chemical engineers: Multi-genome analysis of the Clavicipitaceae reveals dynamics of alkaloid loci.</title>
        <authorList>
            <person name="Schardl C.L."/>
            <person name="Young C.A."/>
            <person name="Hesse U."/>
            <person name="Amyotte S.G."/>
            <person name="Andreeva K."/>
            <person name="Calie P.J."/>
            <person name="Fleetwood D.J."/>
            <person name="Haws D.C."/>
            <person name="Moore N."/>
            <person name="Oeser B."/>
            <person name="Panaccione D.G."/>
            <person name="Schweri K.K."/>
            <person name="Voisey C.R."/>
            <person name="Farman M.L."/>
            <person name="Jaromczyk J.W."/>
            <person name="Roe B.A."/>
            <person name="O'Sullivan D.M."/>
            <person name="Scott B."/>
            <person name="Tudzynski P."/>
            <person name="An Z."/>
            <person name="Arnaoudova E.G."/>
            <person name="Bullock C.T."/>
            <person name="Charlton N.D."/>
            <person name="Chen L."/>
            <person name="Cox M."/>
            <person name="Dinkins R.D."/>
            <person name="Florea S."/>
            <person name="Glenn A.E."/>
            <person name="Gordon A."/>
            <person name="Gueldener U."/>
            <person name="Harris D.R."/>
            <person name="Hollin W."/>
            <person name="Jaromczyk J."/>
            <person name="Johnson R.D."/>
            <person name="Khan A.K."/>
            <person name="Leistner E."/>
            <person name="Leuchtmann A."/>
            <person name="Li C."/>
            <person name="Liu J."/>
            <person name="Liu J."/>
            <person name="Liu M."/>
            <person name="Mace W."/>
            <person name="Machado C."/>
            <person name="Nagabhyru P."/>
            <person name="Pan J."/>
            <person name="Schmid J."/>
            <person name="Sugawara K."/>
            <person name="Steiner U."/>
            <person name="Takach J.E."/>
            <person name="Tanaka E."/>
            <person name="Webb J.S."/>
            <person name="Wilson E.V."/>
            <person name="Wiseman J.L."/>
            <person name="Yoshida R."/>
            <person name="Zeng Z."/>
        </authorList>
    </citation>
    <scope>NUCLEOTIDE SEQUENCE [LARGE SCALE GENOMIC DNA]</scope>
    <source>
        <strain evidence="3 4">20.1</strain>
    </source>
</reference>
<evidence type="ECO:0000313" key="4">
    <source>
        <dbReference type="Proteomes" id="UP000016801"/>
    </source>
</evidence>
<dbReference type="Proteomes" id="UP000016801">
    <property type="component" value="Unassembled WGS sequence"/>
</dbReference>
<dbReference type="HOGENOM" id="CLU_679724_0_0_1"/>
<keyword evidence="4" id="KW-1185">Reference proteome</keyword>
<dbReference type="EMBL" id="CAGA01000016">
    <property type="protein sequence ID" value="CCE29668.1"/>
    <property type="molecule type" value="Genomic_DNA"/>
</dbReference>
<feature type="compositionally biased region" description="Polar residues" evidence="1">
    <location>
        <begin position="252"/>
        <end position="284"/>
    </location>
</feature>
<feature type="domain" description="Myb/SANT-like" evidence="2">
    <location>
        <begin position="58"/>
        <end position="130"/>
    </location>
</feature>
<feature type="compositionally biased region" description="Gly residues" evidence="1">
    <location>
        <begin position="34"/>
        <end position="45"/>
    </location>
</feature>
<sequence>MSQQSRFRVALSGTPSATPGGSGAGGRKRAAPSGGNGGGGGGDGPGASQAANKRKMTRWNEATMACLCSCLIELANAGKQTDNQGFKAADLKDVSRTLQEQCGADFDAKQIRSKWDDMKAKWKEWCRHLGRVSGWGQDPNGVPLNEKEIEDAYFRQHPDSKIFRRKAPAFRDQMETLLGATQAIGQHATSLDQTLMGGEGGDDDDDEGGEDLLGEMMMSLANGLGPQADDGAAAAGGEGGGDGDDGLDDAGSDTSIETIGDNDTPSNPAHRGNTSARGNATNIPRSHRKEDAAASSFERTMNRSTAVLADIARLQERAQERNAVPAVPMGSALTRATARISALEFVVGLDFRRRMSVIRAMAKDGNADIALGLRDEDMQPYVEMLLEEMAGPPPAPPKQQQQQYG</sequence>
<evidence type="ECO:0000259" key="2">
    <source>
        <dbReference type="Pfam" id="PF12776"/>
    </source>
</evidence>
<dbReference type="OrthoDB" id="4955136at2759"/>
<dbReference type="AlphaFoldDB" id="M1W971"/>
<dbReference type="eggNOG" id="ENOG502RRE4">
    <property type="taxonomic scope" value="Eukaryota"/>
</dbReference>
<feature type="region of interest" description="Disordered" evidence="1">
    <location>
        <begin position="221"/>
        <end position="298"/>
    </location>
</feature>
<feature type="region of interest" description="Disordered" evidence="1">
    <location>
        <begin position="192"/>
        <end position="211"/>
    </location>
</feature>
<dbReference type="VEuPathDB" id="FungiDB:CPUR_03515"/>
<dbReference type="PANTHER" id="PTHR46929">
    <property type="entry name" value="EXPRESSED PROTEIN"/>
    <property type="match status" value="1"/>
</dbReference>